<dbReference type="Proteomes" id="UP000823941">
    <property type="component" value="Chromosome 1"/>
</dbReference>
<reference evidence="2 3" key="1">
    <citation type="submission" date="2021-06" db="EMBL/GenBank/DDBJ databases">
        <title>A haploid diamondback moth (Plutella xylostella L.) genome assembly resolves 31 chromosomes and identifies a diamide resistance mutation.</title>
        <authorList>
            <person name="Ward C.M."/>
            <person name="Perry K.D."/>
            <person name="Baker G."/>
            <person name="Powis K."/>
            <person name="Heckel D.G."/>
            <person name="Baxter S.W."/>
        </authorList>
    </citation>
    <scope>NUCLEOTIDE SEQUENCE [LARGE SCALE GENOMIC DNA]</scope>
    <source>
        <strain evidence="2 3">LV</strain>
        <tissue evidence="2">Single pupa</tissue>
    </source>
</reference>
<gene>
    <name evidence="2" type="ORF">JYU34_000128</name>
</gene>
<dbReference type="EMBL" id="JAHIBW010000001">
    <property type="protein sequence ID" value="KAG7313045.1"/>
    <property type="molecule type" value="Genomic_DNA"/>
</dbReference>
<evidence type="ECO:0000256" key="1">
    <source>
        <dbReference type="SAM" id="MobiDB-lite"/>
    </source>
</evidence>
<feature type="compositionally biased region" description="Basic residues" evidence="1">
    <location>
        <begin position="1"/>
        <end position="10"/>
    </location>
</feature>
<protein>
    <submittedName>
        <fullName evidence="2">Uncharacterized protein</fullName>
    </submittedName>
</protein>
<comment type="caution">
    <text evidence="2">The sequence shown here is derived from an EMBL/GenBank/DDBJ whole genome shotgun (WGS) entry which is preliminary data.</text>
</comment>
<dbReference type="PANTHER" id="PTHR34914">
    <property type="entry name" value="LYMPHOCYTE EXPANSION MOLECULE"/>
    <property type="match status" value="1"/>
</dbReference>
<keyword evidence="3" id="KW-1185">Reference proteome</keyword>
<dbReference type="InterPro" id="IPR033557">
    <property type="entry name" value="CIMAP2"/>
</dbReference>
<evidence type="ECO:0000313" key="2">
    <source>
        <dbReference type="EMBL" id="KAG7313045.1"/>
    </source>
</evidence>
<evidence type="ECO:0000313" key="3">
    <source>
        <dbReference type="Proteomes" id="UP000823941"/>
    </source>
</evidence>
<accession>A0ABQ7R6W5</accession>
<feature type="region of interest" description="Disordered" evidence="1">
    <location>
        <begin position="127"/>
        <end position="160"/>
    </location>
</feature>
<organism evidence="2 3">
    <name type="scientific">Plutella xylostella</name>
    <name type="common">Diamondback moth</name>
    <name type="synonym">Plutella maculipennis</name>
    <dbReference type="NCBI Taxonomy" id="51655"/>
    <lineage>
        <taxon>Eukaryota</taxon>
        <taxon>Metazoa</taxon>
        <taxon>Ecdysozoa</taxon>
        <taxon>Arthropoda</taxon>
        <taxon>Hexapoda</taxon>
        <taxon>Insecta</taxon>
        <taxon>Pterygota</taxon>
        <taxon>Neoptera</taxon>
        <taxon>Endopterygota</taxon>
        <taxon>Lepidoptera</taxon>
        <taxon>Glossata</taxon>
        <taxon>Ditrysia</taxon>
        <taxon>Yponomeutoidea</taxon>
        <taxon>Plutellidae</taxon>
        <taxon>Plutella</taxon>
    </lineage>
</organism>
<feature type="region of interest" description="Disordered" evidence="1">
    <location>
        <begin position="1"/>
        <end position="25"/>
    </location>
</feature>
<sequence>MVTKTRKPSKKPAFGTSSKRFNRAPLHPLMDTSGLYSVRPRGCDPCLYHPKDRREMCKAHQSTTKQDVWTYKKDLEQWSKNLGYRNESILAERRWWRSVLGPAWHDVREPKCEPAACQNLGFGRTRRFQPASNTAGPPPGTYYKENPYHPPYGPHSSRPSFLRGDPCRFREHAPGFRLAPNRYSPVDQDSIAKRLVSLRGPYDLFTGPRDQPMRNHFYKAPSCSSGWPVALPGCMEDLKKSKLGVMNKSGREERRRVVTPGPADTVVPSVEVTQYRHGFNSSAERGGGRARGGPGVGRYTPRPRGCGVPGHGHRHVFLSKVKRTIGAVIPAPMNTF</sequence>
<feature type="region of interest" description="Disordered" evidence="1">
    <location>
        <begin position="279"/>
        <end position="312"/>
    </location>
</feature>
<dbReference type="PANTHER" id="PTHR34914:SF1">
    <property type="entry name" value="LYMPHOCYTE EXPANSION MOLECULE"/>
    <property type="match status" value="1"/>
</dbReference>
<name>A0ABQ7R6W5_PLUXY</name>
<proteinExistence type="predicted"/>